<keyword evidence="2" id="KW-1185">Reference proteome</keyword>
<organism evidence="1 2">
    <name type="scientific">Massilia atriviolacea</name>
    <dbReference type="NCBI Taxonomy" id="2495579"/>
    <lineage>
        <taxon>Bacteria</taxon>
        <taxon>Pseudomonadati</taxon>
        <taxon>Pseudomonadota</taxon>
        <taxon>Betaproteobacteria</taxon>
        <taxon>Burkholderiales</taxon>
        <taxon>Oxalobacteraceae</taxon>
        <taxon>Telluria group</taxon>
        <taxon>Massilia</taxon>
    </lineage>
</organism>
<name>A0A430HHF4_9BURK</name>
<dbReference type="Gene3D" id="2.30.30.40">
    <property type="entry name" value="SH3 Domains"/>
    <property type="match status" value="1"/>
</dbReference>
<dbReference type="AlphaFoldDB" id="A0A430HHF4"/>
<sequence>MKNLKHLSDFDFGTKELGALRIGSLNTEGRKEAQKRVQVADVRANELAEWIFEQVAHIVTGDPAIDGVCGGPQVTPGAAERLAEEELSKFAEKYGERFFGTGQSQRAVDGQPRGVDSLVFRIRETNRAQQERNAKFQAEVSRLQNDPTIKAMREIERMNRLISPPHLQAMQHASEIKRRFDDIQKINAPFEDLRKRLNGVTEWETLIDRLYKSNSAVEKFNSVLNADTAFTTALKQLQITDSWRASLEHAKNMYVHHSFLDPFARAQRVFHDIQRRWELPRQLVDSIGALSALHEQVGRLTLPTLDWVSAAELVRVLGADGLQAQLSALGINEHGELINGTDGSEQRRLLNPMQQDLLTLLAFIVGFLFFIYQEWSSGKWQDNVDSKLDSHTVALAKQAKQLESLSALVELALAKEARRVDTRFVSLERGAVVYRRPESGTPIDGKLLPREVVTLISEKGKWIEVRYYHWRSRDYATGWVLKKYFTRVPPSRQNATE</sequence>
<dbReference type="EMBL" id="RXLQ01000012">
    <property type="protein sequence ID" value="RSZ56936.1"/>
    <property type="molecule type" value="Genomic_DNA"/>
</dbReference>
<dbReference type="Proteomes" id="UP000278085">
    <property type="component" value="Unassembled WGS sequence"/>
</dbReference>
<dbReference type="OrthoDB" id="9150915at2"/>
<evidence type="ECO:0000313" key="1">
    <source>
        <dbReference type="EMBL" id="RSZ56936.1"/>
    </source>
</evidence>
<gene>
    <name evidence="1" type="ORF">EJB06_21630</name>
</gene>
<evidence type="ECO:0008006" key="3">
    <source>
        <dbReference type="Google" id="ProtNLM"/>
    </source>
</evidence>
<reference evidence="1 2" key="1">
    <citation type="submission" date="2018-12" db="EMBL/GenBank/DDBJ databases">
        <authorList>
            <person name="Yang E."/>
        </authorList>
    </citation>
    <scope>NUCLEOTIDE SEQUENCE [LARGE SCALE GENOMIC DNA]</scope>
    <source>
        <strain evidence="1 2">SOD</strain>
    </source>
</reference>
<protein>
    <recommendedName>
        <fullName evidence="3">SH3 domain-containing protein</fullName>
    </recommendedName>
</protein>
<proteinExistence type="predicted"/>
<accession>A0A430HHF4</accession>
<dbReference type="RefSeq" id="WP_126076090.1">
    <property type="nucleotide sequence ID" value="NZ_CP051166.1"/>
</dbReference>
<evidence type="ECO:0000313" key="2">
    <source>
        <dbReference type="Proteomes" id="UP000278085"/>
    </source>
</evidence>
<comment type="caution">
    <text evidence="1">The sequence shown here is derived from an EMBL/GenBank/DDBJ whole genome shotgun (WGS) entry which is preliminary data.</text>
</comment>